<dbReference type="InterPro" id="IPR011053">
    <property type="entry name" value="Single_hybrid_motif"/>
</dbReference>
<keyword evidence="4 9" id="KW-0012">Acyltransferase</keyword>
<evidence type="ECO:0000313" key="10">
    <source>
        <dbReference type="Proteomes" id="UP000219799"/>
    </source>
</evidence>
<feature type="chain" id="PRO_5008677612" description="Dihydrolipoamide acetyltransferase component of pyruvate dehydrogenase complex" evidence="6">
    <location>
        <begin position="20"/>
        <end position="621"/>
    </location>
</feature>
<dbReference type="EMBL" id="LT594494">
    <property type="protein sequence ID" value="SBT70700.1"/>
    <property type="molecule type" value="Genomic_DNA"/>
</dbReference>
<dbReference type="InterPro" id="IPR045257">
    <property type="entry name" value="E2/Pdx1"/>
</dbReference>
<dbReference type="GO" id="GO:0045254">
    <property type="term" value="C:pyruvate dehydrogenase complex"/>
    <property type="evidence" value="ECO:0007669"/>
    <property type="project" value="InterPro"/>
</dbReference>
<name>A0A1C3KAX7_PLAMA</name>
<feature type="domain" description="Lipoyl-binding" evidence="7">
    <location>
        <begin position="168"/>
        <end position="243"/>
    </location>
</feature>
<dbReference type="SUPFAM" id="SSF52777">
    <property type="entry name" value="CoA-dependent acyltransferases"/>
    <property type="match status" value="1"/>
</dbReference>
<sequence>MLCNIILLIFYLRFFKCISKNNKNEYLYLNGFSSITNNYNHLRSKKYMLYSTIEIKMPALSSTMTTGKIVKWNKNIGDYVNLGDIIMTVESDKADMDVEAFDEANVGDTLGVLTTEENEQLDEKESNQNDSNIVEGKVEEGGDEDKQAESNIYKKKSHVNARSEHVNEEKIFIPFIRSKNNMIRINKWMVKENEFINKDEVLMHVEDDKSTIEVKSPYSGVIKNIIVKEGEFAPINEEVAIISVNKEADKSNSTQNAHNNYVKKNIGVNENDILAYYKNKINGTIEGAHFLKNLTPDNEKILEERLKLNYDKYNHTLSDFFRSTESASTCSTVAEEEISKQHDVKIVLPSAAELMSQHKIKPSDITNTKVFNRITYEDVDAFLKNKKSSIVKDISTPQKEKLVELTTIQKSIKNNMMQTLSVPVFRVTHLIKTNELLKLYEQVKNKISMSVILNKCISTVLVKHPLIYSTYIDKDQGKILYNDDVNIGNALGLEDSLLTPVLKQVDKKDIYTLSVEWKKLVEKGKNGLLTPNDMSGSNFYISNLGMFNTYQFDAILPKNASCILSVGTNITSFENLEYLKIQKGMLMTLTCDHRHIYGSHAATFMKDLSIFIEKDIMQIFL</sequence>
<dbReference type="InterPro" id="IPR003016">
    <property type="entry name" value="2-oxoA_DH_lipoyl-BS"/>
</dbReference>
<feature type="region of interest" description="Disordered" evidence="5">
    <location>
        <begin position="117"/>
        <end position="160"/>
    </location>
</feature>
<comment type="similarity">
    <text evidence="1 4">Belongs to the 2-oxoacid dehydrogenase family.</text>
</comment>
<organism evidence="9 10">
    <name type="scientific">Plasmodium malariae</name>
    <dbReference type="NCBI Taxonomy" id="5858"/>
    <lineage>
        <taxon>Eukaryota</taxon>
        <taxon>Sar</taxon>
        <taxon>Alveolata</taxon>
        <taxon>Apicomplexa</taxon>
        <taxon>Aconoidasida</taxon>
        <taxon>Haemosporida</taxon>
        <taxon>Plasmodiidae</taxon>
        <taxon>Plasmodium</taxon>
        <taxon>Plasmodium (Plasmodium)</taxon>
    </lineage>
</organism>
<comment type="cofactor">
    <cofactor evidence="4">
        <name>(R)-lipoate</name>
        <dbReference type="ChEBI" id="CHEBI:83088"/>
    </cofactor>
</comment>
<feature type="domain" description="Lipoyl-binding" evidence="7">
    <location>
        <begin position="52"/>
        <end position="137"/>
    </location>
</feature>
<dbReference type="Pfam" id="PF00198">
    <property type="entry name" value="2-oxoacid_dh"/>
    <property type="match status" value="1"/>
</dbReference>
<dbReference type="Proteomes" id="UP000219799">
    <property type="component" value="Chromosome 6"/>
</dbReference>
<dbReference type="InterPro" id="IPR023213">
    <property type="entry name" value="CAT-like_dom_sf"/>
</dbReference>
<dbReference type="SUPFAM" id="SSF51230">
    <property type="entry name" value="Single hybrid motif"/>
    <property type="match status" value="2"/>
</dbReference>
<evidence type="ECO:0000256" key="4">
    <source>
        <dbReference type="RuleBase" id="RU003423"/>
    </source>
</evidence>
<evidence type="ECO:0000256" key="1">
    <source>
        <dbReference type="ARBA" id="ARBA00007317"/>
    </source>
</evidence>
<keyword evidence="6" id="KW-0732">Signal</keyword>
<dbReference type="InterPro" id="IPR004167">
    <property type="entry name" value="PSBD"/>
</dbReference>
<feature type="domain" description="Peripheral subunit-binding (PSBD)" evidence="8">
    <location>
        <begin position="346"/>
        <end position="383"/>
    </location>
</feature>
<dbReference type="VEuPathDB" id="PlasmoDB:PmUG01_06012200"/>
<dbReference type="PANTHER" id="PTHR23151:SF75">
    <property type="entry name" value="DIHYDROLIPOYLLYSINE-RESIDUE ACETYLTRANSFERASE COMPONENT 5 OF PYRUVATE DEHYDROGENASE COMPLEX, CHLOROPLASTIC"/>
    <property type="match status" value="1"/>
</dbReference>
<dbReference type="Pfam" id="PF00364">
    <property type="entry name" value="Biotin_lipoyl"/>
    <property type="match status" value="2"/>
</dbReference>
<evidence type="ECO:0000313" key="9">
    <source>
        <dbReference type="EMBL" id="SBT70700.1"/>
    </source>
</evidence>
<keyword evidence="4 9" id="KW-0808">Transferase</keyword>
<dbReference type="GO" id="GO:0006086">
    <property type="term" value="P:pyruvate decarboxylation to acetyl-CoA"/>
    <property type="evidence" value="ECO:0007669"/>
    <property type="project" value="InterPro"/>
</dbReference>
<dbReference type="PROSITE" id="PS50968">
    <property type="entry name" value="BIOTINYL_LIPOYL"/>
    <property type="match status" value="2"/>
</dbReference>
<evidence type="ECO:0000259" key="7">
    <source>
        <dbReference type="PROSITE" id="PS50968"/>
    </source>
</evidence>
<dbReference type="InterPro" id="IPR001078">
    <property type="entry name" value="2-oxoacid_DH_actylTfrase"/>
</dbReference>
<evidence type="ECO:0000256" key="2">
    <source>
        <dbReference type="ARBA" id="ARBA00022823"/>
    </source>
</evidence>
<dbReference type="PROSITE" id="PS00189">
    <property type="entry name" value="LIPOYL"/>
    <property type="match status" value="1"/>
</dbReference>
<feature type="compositionally biased region" description="Basic and acidic residues" evidence="5">
    <location>
        <begin position="136"/>
        <end position="148"/>
    </location>
</feature>
<dbReference type="AlphaFoldDB" id="A0A1C3KAX7"/>
<evidence type="ECO:0000256" key="3">
    <source>
        <dbReference type="ARBA" id="ARBA00022946"/>
    </source>
</evidence>
<proteinExistence type="inferred from homology"/>
<dbReference type="InterPro" id="IPR000089">
    <property type="entry name" value="Biotin_lipoyl"/>
</dbReference>
<keyword evidence="2 4" id="KW-0450">Lipoyl</keyword>
<protein>
    <recommendedName>
        <fullName evidence="4">Dihydrolipoamide acetyltransferase component of pyruvate dehydrogenase complex</fullName>
        <ecNumber evidence="4">2.3.1.-</ecNumber>
    </recommendedName>
</protein>
<dbReference type="GO" id="GO:0004742">
    <property type="term" value="F:dihydrolipoyllysine-residue acetyltransferase activity"/>
    <property type="evidence" value="ECO:0007669"/>
    <property type="project" value="TreeGrafter"/>
</dbReference>
<dbReference type="PANTHER" id="PTHR23151">
    <property type="entry name" value="DIHYDROLIPOAMIDE ACETYL/SUCCINYL-TRANSFERASE-RELATED"/>
    <property type="match status" value="1"/>
</dbReference>
<dbReference type="PROSITE" id="PS51826">
    <property type="entry name" value="PSBD"/>
    <property type="match status" value="1"/>
</dbReference>
<evidence type="ECO:0000259" key="8">
    <source>
        <dbReference type="PROSITE" id="PS51826"/>
    </source>
</evidence>
<accession>A0A1C3KAX7</accession>
<feature type="signal peptide" evidence="6">
    <location>
        <begin position="1"/>
        <end position="19"/>
    </location>
</feature>
<dbReference type="Gene3D" id="3.30.559.10">
    <property type="entry name" value="Chloramphenicol acetyltransferase-like domain"/>
    <property type="match status" value="1"/>
</dbReference>
<reference evidence="9 10" key="1">
    <citation type="submission" date="2016-06" db="EMBL/GenBank/DDBJ databases">
        <authorList>
            <consortium name="Pathogen Informatics"/>
        </authorList>
    </citation>
    <scope>NUCLEOTIDE SEQUENCE [LARGE SCALE GENOMIC DNA]</scope>
    <source>
        <strain evidence="9">PmlGA01</strain>
    </source>
</reference>
<evidence type="ECO:0000256" key="5">
    <source>
        <dbReference type="SAM" id="MobiDB-lite"/>
    </source>
</evidence>
<dbReference type="CDD" id="cd06849">
    <property type="entry name" value="lipoyl_domain"/>
    <property type="match status" value="2"/>
</dbReference>
<gene>
    <name evidence="9" type="primary">PmlGA01_060007300</name>
    <name evidence="9" type="ORF">PMLGA01_060007300</name>
</gene>
<keyword evidence="3" id="KW-0809">Transit peptide</keyword>
<evidence type="ECO:0000256" key="6">
    <source>
        <dbReference type="SAM" id="SignalP"/>
    </source>
</evidence>
<dbReference type="Gene3D" id="2.40.50.100">
    <property type="match status" value="2"/>
</dbReference>
<dbReference type="EC" id="2.3.1.-" evidence="4"/>